<dbReference type="SUPFAM" id="SSF46785">
    <property type="entry name" value="Winged helix' DNA-binding domain"/>
    <property type="match status" value="1"/>
</dbReference>
<evidence type="ECO:0000256" key="3">
    <source>
        <dbReference type="ARBA" id="ARBA00023163"/>
    </source>
</evidence>
<dbReference type="Gene3D" id="1.10.10.10">
    <property type="entry name" value="Winged helix-like DNA-binding domain superfamily/Winged helix DNA-binding domain"/>
    <property type="match status" value="1"/>
</dbReference>
<keyword evidence="3" id="KW-0804">Transcription</keyword>
<dbReference type="Pfam" id="PF01037">
    <property type="entry name" value="AsnC_trans_reg"/>
    <property type="match status" value="1"/>
</dbReference>
<feature type="domain" description="HTH asnC-type" evidence="4">
    <location>
        <begin position="5"/>
        <end position="66"/>
    </location>
</feature>
<dbReference type="EMBL" id="BAABJX010000062">
    <property type="protein sequence ID" value="GAA4849438.1"/>
    <property type="molecule type" value="Genomic_DNA"/>
</dbReference>
<proteinExistence type="predicted"/>
<dbReference type="PROSITE" id="PS50956">
    <property type="entry name" value="HTH_ASNC_2"/>
    <property type="match status" value="1"/>
</dbReference>
<keyword evidence="6" id="KW-1185">Reference proteome</keyword>
<evidence type="ECO:0000256" key="2">
    <source>
        <dbReference type="ARBA" id="ARBA00023125"/>
    </source>
</evidence>
<keyword evidence="2" id="KW-0238">DNA-binding</keyword>
<keyword evidence="1" id="KW-0805">Transcription regulation</keyword>
<reference evidence="6" key="1">
    <citation type="journal article" date="2019" name="Int. J. Syst. Evol. Microbiol.">
        <title>The Global Catalogue of Microorganisms (GCM) 10K type strain sequencing project: providing services to taxonomists for standard genome sequencing and annotation.</title>
        <authorList>
            <consortium name="The Broad Institute Genomics Platform"/>
            <consortium name="The Broad Institute Genome Sequencing Center for Infectious Disease"/>
            <person name="Wu L."/>
            <person name="Ma J."/>
        </authorList>
    </citation>
    <scope>NUCLEOTIDE SEQUENCE [LARGE SCALE GENOMIC DNA]</scope>
    <source>
        <strain evidence="6">JCM 18326</strain>
    </source>
</reference>
<evidence type="ECO:0000256" key="1">
    <source>
        <dbReference type="ARBA" id="ARBA00023015"/>
    </source>
</evidence>
<dbReference type="InterPro" id="IPR000485">
    <property type="entry name" value="AsnC-type_HTH_dom"/>
</dbReference>
<gene>
    <name evidence="5" type="ORF">GCM10023331_37660</name>
</gene>
<sequence>MPVKLDQTDRKILDILQKQAKITNAQLSKDIELSPAPTLERVKKLENSGIIMSYHAKLNTKALGLGVTTFINVKLARHNKENNASFLKQISNIPEVIECHHLTGNSHYLLKVITTDIEAYHKVLLDKLSEIEEIDDLQSMVVLDTPKDSKTIPIP</sequence>
<protein>
    <submittedName>
        <fullName evidence="5">Lrp/AsnC family transcriptional regulator</fullName>
    </submittedName>
</protein>
<dbReference type="InterPro" id="IPR036390">
    <property type="entry name" value="WH_DNA-bd_sf"/>
</dbReference>
<dbReference type="PANTHER" id="PTHR30154:SF53">
    <property type="entry name" value="HTH-TYPE TRANSCRIPTIONAL REGULATOR LRPC"/>
    <property type="match status" value="1"/>
</dbReference>
<comment type="caution">
    <text evidence="5">The sequence shown here is derived from an EMBL/GenBank/DDBJ whole genome shotgun (WGS) entry which is preliminary data.</text>
</comment>
<dbReference type="Proteomes" id="UP001500298">
    <property type="component" value="Unassembled WGS sequence"/>
</dbReference>
<evidence type="ECO:0000259" key="4">
    <source>
        <dbReference type="PROSITE" id="PS50956"/>
    </source>
</evidence>
<dbReference type="InterPro" id="IPR019888">
    <property type="entry name" value="Tscrpt_reg_AsnC-like"/>
</dbReference>
<dbReference type="PRINTS" id="PR00033">
    <property type="entry name" value="HTHASNC"/>
</dbReference>
<evidence type="ECO:0000313" key="6">
    <source>
        <dbReference type="Proteomes" id="UP001500298"/>
    </source>
</evidence>
<dbReference type="InterPro" id="IPR019887">
    <property type="entry name" value="Tscrpt_reg_AsnC/Lrp_C"/>
</dbReference>
<dbReference type="SMART" id="SM00344">
    <property type="entry name" value="HTH_ASNC"/>
    <property type="match status" value="1"/>
</dbReference>
<name>A0ABP9DJQ7_9BACT</name>
<dbReference type="SUPFAM" id="SSF54909">
    <property type="entry name" value="Dimeric alpha+beta barrel"/>
    <property type="match status" value="1"/>
</dbReference>
<dbReference type="InterPro" id="IPR011991">
    <property type="entry name" value="ArsR-like_HTH"/>
</dbReference>
<dbReference type="InterPro" id="IPR011008">
    <property type="entry name" value="Dimeric_a/b-barrel"/>
</dbReference>
<dbReference type="PANTHER" id="PTHR30154">
    <property type="entry name" value="LEUCINE-RESPONSIVE REGULATORY PROTEIN"/>
    <property type="match status" value="1"/>
</dbReference>
<accession>A0ABP9DJQ7</accession>
<dbReference type="Pfam" id="PF13412">
    <property type="entry name" value="HTH_24"/>
    <property type="match status" value="1"/>
</dbReference>
<dbReference type="Gene3D" id="3.30.70.920">
    <property type="match status" value="1"/>
</dbReference>
<organism evidence="5 6">
    <name type="scientific">Algivirga pacifica</name>
    <dbReference type="NCBI Taxonomy" id="1162670"/>
    <lineage>
        <taxon>Bacteria</taxon>
        <taxon>Pseudomonadati</taxon>
        <taxon>Bacteroidota</taxon>
        <taxon>Cytophagia</taxon>
        <taxon>Cytophagales</taxon>
        <taxon>Flammeovirgaceae</taxon>
        <taxon>Algivirga</taxon>
    </lineage>
</organism>
<dbReference type="InterPro" id="IPR036388">
    <property type="entry name" value="WH-like_DNA-bd_sf"/>
</dbReference>
<dbReference type="CDD" id="cd00090">
    <property type="entry name" value="HTH_ARSR"/>
    <property type="match status" value="1"/>
</dbReference>
<evidence type="ECO:0000313" key="5">
    <source>
        <dbReference type="EMBL" id="GAA4849438.1"/>
    </source>
</evidence>